<evidence type="ECO:0000256" key="2">
    <source>
        <dbReference type="SAM" id="MobiDB-lite"/>
    </source>
</evidence>
<dbReference type="Proteomes" id="UP000611723">
    <property type="component" value="Unassembled WGS sequence"/>
</dbReference>
<dbReference type="Pfam" id="PF03993">
    <property type="entry name" value="DUF349"/>
    <property type="match status" value="5"/>
</dbReference>
<evidence type="ECO:0000313" key="3">
    <source>
        <dbReference type="EMBL" id="MBK6264225.1"/>
    </source>
</evidence>
<evidence type="ECO:0000313" key="4">
    <source>
        <dbReference type="Proteomes" id="UP000611723"/>
    </source>
</evidence>
<dbReference type="EMBL" id="JAEQBW010000001">
    <property type="protein sequence ID" value="MBK6264225.1"/>
    <property type="molecule type" value="Genomic_DNA"/>
</dbReference>
<sequence>MKEAEEEASTLSENPEKHTSTETGVIDADQPLKSSEIEAVATDIPETHEAKAESSAKEEDESDNEDESDSDHEDELKDYSNFSKAELVDAIKEISHSDDFRQADRILKEIKPLFDEIHDEERKVALEKFLAEGGEETDFSMKHDELTDRFEANFQLYKDRKRKHFKEQEKQKDENYKKKLEILDRLRELVDGEETITGLNVIKELQKEWKAVGQVPGNQAKTLWANYNALLDRYYDQRSILYELKELDRRKNIEAKKELCEKAEALADSNDVPFAIKTLNDLHEEYKHIGPVPKEEQEPLWQRFKAASDAVYDKRKDYLKDLKEIQEANLEKKKAIIDKIQTYLEFNSDRIKDWNAKTKEILAIQKEWENTGQVPKENAKEINKSFWSNFKQFFGNKHEFFKRLDAMREENMKKKQELVNLAEALKESTEWVKTAEKLKQLQNQWKEIGPVPEKYRESIYKQFKTACDAFFENKRAGNQESEKEFKENLKAKEDIIAQIRQLEPGDLEQLEAYEQAYSKLGFVPRNAIQKVKEHFSDAIAEFIEKSESVLSEEQLAKVKLMAQLTKIMAGPNSDRKLNQKEHGLRKKISDLQNDIITWRNNLEFFASSKTADKLKKEFDQKIEEAEKEIALLKKQLRIVRSVD</sequence>
<accession>A0A934WWL8</accession>
<reference evidence="3" key="1">
    <citation type="submission" date="2021-01" db="EMBL/GenBank/DDBJ databases">
        <title>Marivirga aurantiaca sp. nov., isolated from intertidal surface sediments.</title>
        <authorList>
            <person name="Zhang M."/>
        </authorList>
    </citation>
    <scope>NUCLEOTIDE SEQUENCE</scope>
    <source>
        <strain evidence="3">S37H4</strain>
    </source>
</reference>
<feature type="coiled-coil region" evidence="1">
    <location>
        <begin position="608"/>
        <end position="642"/>
    </location>
</feature>
<gene>
    <name evidence="3" type="ORF">JKA74_04185</name>
</gene>
<feature type="compositionally biased region" description="Basic and acidic residues" evidence="2">
    <location>
        <begin position="45"/>
        <end position="57"/>
    </location>
</feature>
<feature type="compositionally biased region" description="Acidic residues" evidence="2">
    <location>
        <begin position="58"/>
        <end position="73"/>
    </location>
</feature>
<keyword evidence="4" id="KW-1185">Reference proteome</keyword>
<protein>
    <submittedName>
        <fullName evidence="3">DUF349 domain-containing protein</fullName>
    </submittedName>
</protein>
<organism evidence="3 4">
    <name type="scientific">Marivirga aurantiaca</name>
    <dbReference type="NCBI Taxonomy" id="2802615"/>
    <lineage>
        <taxon>Bacteria</taxon>
        <taxon>Pseudomonadati</taxon>
        <taxon>Bacteroidota</taxon>
        <taxon>Cytophagia</taxon>
        <taxon>Cytophagales</taxon>
        <taxon>Marivirgaceae</taxon>
        <taxon>Marivirga</taxon>
    </lineage>
</organism>
<dbReference type="AlphaFoldDB" id="A0A934WWL8"/>
<comment type="caution">
    <text evidence="3">The sequence shown here is derived from an EMBL/GenBank/DDBJ whole genome shotgun (WGS) entry which is preliminary data.</text>
</comment>
<dbReference type="InterPro" id="IPR007139">
    <property type="entry name" value="DUF349"/>
</dbReference>
<feature type="region of interest" description="Disordered" evidence="2">
    <location>
        <begin position="1"/>
        <end position="81"/>
    </location>
</feature>
<evidence type="ECO:0000256" key="1">
    <source>
        <dbReference type="SAM" id="Coils"/>
    </source>
</evidence>
<name>A0A934WWL8_9BACT</name>
<keyword evidence="1" id="KW-0175">Coiled coil</keyword>
<proteinExistence type="predicted"/>